<dbReference type="Proteomes" id="UP000092154">
    <property type="component" value="Unassembled WGS sequence"/>
</dbReference>
<dbReference type="AlphaFoldDB" id="A0A1B7MDR3"/>
<name>A0A1B7MDR3_9AGAM</name>
<organism evidence="1 2">
    <name type="scientific">Rhizopogon vinicolor AM-OR11-026</name>
    <dbReference type="NCBI Taxonomy" id="1314800"/>
    <lineage>
        <taxon>Eukaryota</taxon>
        <taxon>Fungi</taxon>
        <taxon>Dikarya</taxon>
        <taxon>Basidiomycota</taxon>
        <taxon>Agaricomycotina</taxon>
        <taxon>Agaricomycetes</taxon>
        <taxon>Agaricomycetidae</taxon>
        <taxon>Boletales</taxon>
        <taxon>Suillineae</taxon>
        <taxon>Rhizopogonaceae</taxon>
        <taxon>Rhizopogon</taxon>
    </lineage>
</organism>
<dbReference type="InParanoid" id="A0A1B7MDR3"/>
<accession>A0A1B7MDR3</accession>
<reference evidence="1 2" key="1">
    <citation type="submission" date="2016-06" db="EMBL/GenBank/DDBJ databases">
        <title>Comparative genomics of the ectomycorrhizal sister species Rhizopogon vinicolor and Rhizopogon vesiculosus (Basidiomycota: Boletales) reveals a divergence of the mating type B locus.</title>
        <authorList>
            <consortium name="DOE Joint Genome Institute"/>
            <person name="Mujic A.B."/>
            <person name="Kuo A."/>
            <person name="Tritt A."/>
            <person name="Lipzen A."/>
            <person name="Chen C."/>
            <person name="Johnson J."/>
            <person name="Sharma A."/>
            <person name="Barry K."/>
            <person name="Grigoriev I.V."/>
            <person name="Spatafora J.W."/>
        </authorList>
    </citation>
    <scope>NUCLEOTIDE SEQUENCE [LARGE SCALE GENOMIC DNA]</scope>
    <source>
        <strain evidence="1 2">AM-OR11-026</strain>
    </source>
</reference>
<protein>
    <submittedName>
        <fullName evidence="1">Uncharacterized protein</fullName>
    </submittedName>
</protein>
<gene>
    <name evidence="1" type="ORF">K503DRAFT_806805</name>
</gene>
<dbReference type="EMBL" id="KV450003">
    <property type="protein sequence ID" value="OAX30734.1"/>
    <property type="molecule type" value="Genomic_DNA"/>
</dbReference>
<evidence type="ECO:0000313" key="1">
    <source>
        <dbReference type="EMBL" id="OAX30734.1"/>
    </source>
</evidence>
<evidence type="ECO:0000313" key="2">
    <source>
        <dbReference type="Proteomes" id="UP000092154"/>
    </source>
</evidence>
<proteinExistence type="predicted"/>
<keyword evidence="2" id="KW-1185">Reference proteome</keyword>
<dbReference type="OrthoDB" id="2690064at2759"/>
<sequence>MRDLWRGFKIQNKAPLTWRKGDPSVQETFRKEMYSKHPELTLCPDNWKFDFIATKCHPSWASTDLKGKKAVVKFEGTKSEESPESSEHDNFAWRYHAAFDARMFALVRCR</sequence>